<comment type="caution">
    <text evidence="2">The sequence shown here is derived from an EMBL/GenBank/DDBJ whole genome shotgun (WGS) entry which is preliminary data.</text>
</comment>
<feature type="signal peptide" evidence="1">
    <location>
        <begin position="1"/>
        <end position="19"/>
    </location>
</feature>
<dbReference type="EMBL" id="JABANO010040362">
    <property type="protein sequence ID" value="KAF4685393.1"/>
    <property type="molecule type" value="Genomic_DNA"/>
</dbReference>
<keyword evidence="3" id="KW-1185">Reference proteome</keyword>
<feature type="chain" id="PRO_5029750913" evidence="1">
    <location>
        <begin position="20"/>
        <end position="320"/>
    </location>
</feature>
<gene>
    <name evidence="2" type="ORF">FOZ63_028998</name>
</gene>
<evidence type="ECO:0000256" key="1">
    <source>
        <dbReference type="SAM" id="SignalP"/>
    </source>
</evidence>
<keyword evidence="1" id="KW-0732">Signal</keyword>
<evidence type="ECO:0000313" key="2">
    <source>
        <dbReference type="EMBL" id="KAF4685393.1"/>
    </source>
</evidence>
<proteinExistence type="predicted"/>
<feature type="non-terminal residue" evidence="2">
    <location>
        <position position="1"/>
    </location>
</feature>
<accession>A0A7J6NNH4</accession>
<name>A0A7J6NNH4_PEROL</name>
<dbReference type="AlphaFoldDB" id="A0A7J6NNH4"/>
<sequence>MTRQAALLCPLTIIATIAASSYQAVIGPEGASPHLSTRLNMIFYDAETELGTVVGYLEPPGSEQVTITDVAHVDHSWERDSCVEFTVVADEDVVRKYNTLLNDEVSQNKTIRERTPPSLKTQAMRRFGLEILKGYEELFSPDGSALYTWSRADFWSANWHVHYKVFLSRPGVDQPLRLTALRAKLTPDDGRNCTVYILYPLTWFLDRVGDHWSMFHRYTSTTTVKVRQAEVQRGQLLTGSEEVVPNPSEHKWELSRRQLKAYSEYISPPGSNVSIDTWPKTLQVKKISRDPKAYYIPNIVHWPTMGTLEAFSRESMGDSL</sequence>
<evidence type="ECO:0000313" key="3">
    <source>
        <dbReference type="Proteomes" id="UP000553632"/>
    </source>
</evidence>
<protein>
    <submittedName>
        <fullName evidence="2">Uncharacterized protein</fullName>
    </submittedName>
</protein>
<dbReference type="Proteomes" id="UP000553632">
    <property type="component" value="Unassembled WGS sequence"/>
</dbReference>
<reference evidence="2 3" key="1">
    <citation type="submission" date="2020-04" db="EMBL/GenBank/DDBJ databases">
        <title>Perkinsus olseni comparative genomics.</title>
        <authorList>
            <person name="Bogema D.R."/>
        </authorList>
    </citation>
    <scope>NUCLEOTIDE SEQUENCE [LARGE SCALE GENOMIC DNA]</scope>
    <source>
        <strain evidence="2 3">ATCC PRA-207</strain>
    </source>
</reference>
<organism evidence="2 3">
    <name type="scientific">Perkinsus olseni</name>
    <name type="common">Perkinsus atlanticus</name>
    <dbReference type="NCBI Taxonomy" id="32597"/>
    <lineage>
        <taxon>Eukaryota</taxon>
        <taxon>Sar</taxon>
        <taxon>Alveolata</taxon>
        <taxon>Perkinsozoa</taxon>
        <taxon>Perkinsea</taxon>
        <taxon>Perkinsida</taxon>
        <taxon>Perkinsidae</taxon>
        <taxon>Perkinsus</taxon>
    </lineage>
</organism>